<dbReference type="EMBL" id="AWTP01000122">
    <property type="protein sequence ID" value="KGH08846.1"/>
    <property type="molecule type" value="Genomic_DNA"/>
</dbReference>
<dbReference type="Proteomes" id="UP000029549">
    <property type="component" value="Unassembled WGS sequence"/>
</dbReference>
<evidence type="ECO:0000313" key="1">
    <source>
        <dbReference type="EMBL" id="KGG82284.1"/>
    </source>
</evidence>
<evidence type="ECO:0000313" key="3">
    <source>
        <dbReference type="Proteomes" id="UP000029549"/>
    </source>
</evidence>
<dbReference type="EMBL" id="AWTN01000159">
    <property type="protein sequence ID" value="KGG82284.1"/>
    <property type="molecule type" value="Genomic_DNA"/>
</dbReference>
<keyword evidence="3" id="KW-1185">Reference proteome</keyword>
<name>A0A096F1S3_9BURK</name>
<evidence type="ECO:0000313" key="4">
    <source>
        <dbReference type="Proteomes" id="UP000029567"/>
    </source>
</evidence>
<protein>
    <submittedName>
        <fullName evidence="1">Uncharacterized protein</fullName>
    </submittedName>
</protein>
<accession>A0A096F1S3</accession>
<reference evidence="3 4" key="1">
    <citation type="submission" date="2013-09" db="EMBL/GenBank/DDBJ databases">
        <title>High correlation between genotypes and phenotypes of environmental bacteria Comamonas testosteroni strains.</title>
        <authorList>
            <person name="Liu L."/>
            <person name="Zhu W."/>
            <person name="Xia X."/>
            <person name="Xu B."/>
            <person name="Luo M."/>
            <person name="Wang G."/>
        </authorList>
    </citation>
    <scope>NUCLEOTIDE SEQUENCE [LARGE SCALE GENOMIC DNA]</scope>
    <source>
        <strain evidence="2 3">DF2</strain>
        <strain evidence="1 4">JL14</strain>
    </source>
</reference>
<comment type="caution">
    <text evidence="1">The sequence shown here is derived from an EMBL/GenBank/DDBJ whole genome shotgun (WGS) entry which is preliminary data.</text>
</comment>
<dbReference type="Proteomes" id="UP000029567">
    <property type="component" value="Unassembled WGS sequence"/>
</dbReference>
<proteinExistence type="predicted"/>
<gene>
    <name evidence="1" type="ORF">P245_27565</name>
    <name evidence="2" type="ORF">P608_18050</name>
</gene>
<dbReference type="AlphaFoldDB" id="A0A096F1S3"/>
<evidence type="ECO:0000313" key="2">
    <source>
        <dbReference type="EMBL" id="KGH08846.1"/>
    </source>
</evidence>
<organism evidence="1 4">
    <name type="scientific">Comamonas thiooxydans</name>
    <dbReference type="NCBI Taxonomy" id="363952"/>
    <lineage>
        <taxon>Bacteria</taxon>
        <taxon>Pseudomonadati</taxon>
        <taxon>Pseudomonadota</taxon>
        <taxon>Betaproteobacteria</taxon>
        <taxon>Burkholderiales</taxon>
        <taxon>Comamonadaceae</taxon>
        <taxon>Comamonas</taxon>
    </lineage>
</organism>
<sequence>MSALTVSYQAMDDGPDRIGGNVLDDLRQFLIFQA</sequence>